<evidence type="ECO:0000256" key="2">
    <source>
        <dbReference type="ARBA" id="ARBA00022448"/>
    </source>
</evidence>
<dbReference type="Pfam" id="PF00593">
    <property type="entry name" value="TonB_dep_Rec_b-barrel"/>
    <property type="match status" value="1"/>
</dbReference>
<organism evidence="12 13">
    <name type="scientific">Helicobacter aurati</name>
    <dbReference type="NCBI Taxonomy" id="137778"/>
    <lineage>
        <taxon>Bacteria</taxon>
        <taxon>Pseudomonadati</taxon>
        <taxon>Campylobacterota</taxon>
        <taxon>Epsilonproteobacteria</taxon>
        <taxon>Campylobacterales</taxon>
        <taxon>Helicobacteraceae</taxon>
        <taxon>Helicobacter</taxon>
    </lineage>
</organism>
<evidence type="ECO:0000259" key="11">
    <source>
        <dbReference type="Pfam" id="PF07715"/>
    </source>
</evidence>
<keyword evidence="4 8" id="KW-0812">Transmembrane</keyword>
<keyword evidence="2 8" id="KW-0813">Transport</keyword>
<evidence type="ECO:0000256" key="1">
    <source>
        <dbReference type="ARBA" id="ARBA00004571"/>
    </source>
</evidence>
<dbReference type="GO" id="GO:0044718">
    <property type="term" value="P:siderophore transmembrane transport"/>
    <property type="evidence" value="ECO:0007669"/>
    <property type="project" value="TreeGrafter"/>
</dbReference>
<evidence type="ECO:0000313" key="12">
    <source>
        <dbReference type="EMBL" id="RDU73383.1"/>
    </source>
</evidence>
<protein>
    <submittedName>
        <fullName evidence="12">TonB-dependent receptor</fullName>
    </submittedName>
</protein>
<dbReference type="AlphaFoldDB" id="A0A3D8J7A5"/>
<proteinExistence type="inferred from homology"/>
<dbReference type="GO" id="GO:0015344">
    <property type="term" value="F:siderophore uptake transmembrane transporter activity"/>
    <property type="evidence" value="ECO:0007669"/>
    <property type="project" value="TreeGrafter"/>
</dbReference>
<keyword evidence="3 8" id="KW-1134">Transmembrane beta strand</keyword>
<comment type="caution">
    <text evidence="12">The sequence shown here is derived from an EMBL/GenBank/DDBJ whole genome shotgun (WGS) entry which is preliminary data.</text>
</comment>
<evidence type="ECO:0000256" key="6">
    <source>
        <dbReference type="ARBA" id="ARBA00023136"/>
    </source>
</evidence>
<dbReference type="Gene3D" id="2.40.170.20">
    <property type="entry name" value="TonB-dependent receptor, beta-barrel domain"/>
    <property type="match status" value="1"/>
</dbReference>
<dbReference type="PROSITE" id="PS52016">
    <property type="entry name" value="TONB_DEPENDENT_REC_3"/>
    <property type="match status" value="1"/>
</dbReference>
<evidence type="ECO:0000256" key="4">
    <source>
        <dbReference type="ARBA" id="ARBA00022692"/>
    </source>
</evidence>
<dbReference type="PANTHER" id="PTHR30069">
    <property type="entry name" value="TONB-DEPENDENT OUTER MEMBRANE RECEPTOR"/>
    <property type="match status" value="1"/>
</dbReference>
<evidence type="ECO:0000256" key="7">
    <source>
        <dbReference type="ARBA" id="ARBA00023237"/>
    </source>
</evidence>
<dbReference type="InterPro" id="IPR012910">
    <property type="entry name" value="Plug_dom"/>
</dbReference>
<accession>A0A3D8J7A5</accession>
<evidence type="ECO:0000313" key="13">
    <source>
        <dbReference type="Proteomes" id="UP000256424"/>
    </source>
</evidence>
<reference evidence="12 13" key="1">
    <citation type="submission" date="2018-04" db="EMBL/GenBank/DDBJ databases">
        <title>Novel Campyloabacter and Helicobacter Species and Strains.</title>
        <authorList>
            <person name="Mannion A.J."/>
            <person name="Shen Z."/>
            <person name="Fox J.G."/>
        </authorList>
    </citation>
    <scope>NUCLEOTIDE SEQUENCE [LARGE SCALE GENOMIC DNA]</scope>
    <source>
        <strain evidence="12 13">MIT 97-5075</strain>
    </source>
</reference>
<comment type="similarity">
    <text evidence="8 9">Belongs to the TonB-dependent receptor family.</text>
</comment>
<feature type="domain" description="TonB-dependent receptor-like beta-barrel" evidence="10">
    <location>
        <begin position="306"/>
        <end position="762"/>
    </location>
</feature>
<gene>
    <name evidence="12" type="ORF">CQA66_01575</name>
</gene>
<dbReference type="Pfam" id="PF07715">
    <property type="entry name" value="Plug"/>
    <property type="match status" value="1"/>
</dbReference>
<dbReference type="GO" id="GO:0009279">
    <property type="term" value="C:cell outer membrane"/>
    <property type="evidence" value="ECO:0007669"/>
    <property type="project" value="UniProtKB-SubCell"/>
</dbReference>
<keyword evidence="7 8" id="KW-0998">Cell outer membrane</keyword>
<dbReference type="InterPro" id="IPR036942">
    <property type="entry name" value="Beta-barrel_TonB_sf"/>
</dbReference>
<dbReference type="EMBL" id="NXLW01000002">
    <property type="protein sequence ID" value="RDU73383.1"/>
    <property type="molecule type" value="Genomic_DNA"/>
</dbReference>
<dbReference type="InterPro" id="IPR000531">
    <property type="entry name" value="Beta-barrel_TonB"/>
</dbReference>
<evidence type="ECO:0000259" key="10">
    <source>
        <dbReference type="Pfam" id="PF00593"/>
    </source>
</evidence>
<dbReference type="Gene3D" id="2.170.130.10">
    <property type="entry name" value="TonB-dependent receptor, plug domain"/>
    <property type="match status" value="1"/>
</dbReference>
<sequence length="801" mass="89688">MLDVKLKKYLYPLKIWNIGNEIKNMIPNVNAVCCAAVMGSFSYADNLQTKTLSASSINNIALHKKQSDLLIAKADLDSAMSNKRNNEQQSEDIAHARADKVIAVSAMQTTFDDLNRNVYAVSREQIQNKGYRSAEDIFRYMPFVGLANVGLGSNLDLRGQGNRANTSVQVMVNGIYTNMLDSSHGVSPINTFSPTIIESIDILPGGGAVMYGNGTRGGVVNITTQRRYDKPFFSAGMNYSNIIASIGNNVNADAKFGTKVGEHTHLSLGAAYILRGGSRDGDITQGAQANFGIIHDFTQRSSLAFGIDYFYGDIKTSPNNSFQITPNPTKSDRKTKGLGNYHNRQQRLDVNVSYESTFAENHKLNVTTFYHLNRLTYLDSKGVIASYMGLNNVAYDQSGSLFDDQKLGLIAKYDWKHLNGRLIAGYESLYQLGKRTLEQLIYGRGMVGQIPNFVYNHPLYVSLQGNKWSNALFAIEKYDFTSNFSLTTGGRYENSFYDIDVTNRQTISVANNIASRVNEQRQYTTFVNNFAFELTSNYKYLDSGNVYAKYEKGFFSPSPNNLLTRQSNVNNGAYYPTNLKQENYHTFEIGLKDFFADMISFSAAIFYTLTQNEFYTIGNAHSIGGVVYGNYDLTGRAGIELFSEQFFFNDMLRLSESFTYIDARVLKNNGVHSNLMIPYVANYKATFTIHYQPLKSLGIWIQNSFIGTQKDVESFTTTGRPNVVTRSEGQKTIPSYILTDIGIHYSFDARHKFSMSAGVRNLFDVFYYSYFNGNASDPIAGYGYLIGQGRSLFVEGRVVFD</sequence>
<keyword evidence="12" id="KW-0675">Receptor</keyword>
<name>A0A3D8J7A5_9HELI</name>
<dbReference type="PANTHER" id="PTHR30069:SF27">
    <property type="entry name" value="BLL4766 PROTEIN"/>
    <property type="match status" value="1"/>
</dbReference>
<evidence type="ECO:0000256" key="8">
    <source>
        <dbReference type="PROSITE-ProRule" id="PRU01360"/>
    </source>
</evidence>
<evidence type="ECO:0000256" key="9">
    <source>
        <dbReference type="RuleBase" id="RU003357"/>
    </source>
</evidence>
<keyword evidence="5 9" id="KW-0798">TonB box</keyword>
<dbReference type="Proteomes" id="UP000256424">
    <property type="component" value="Unassembled WGS sequence"/>
</dbReference>
<comment type="subcellular location">
    <subcellularLocation>
        <location evidence="1 8">Cell outer membrane</location>
        <topology evidence="1 8">Multi-pass membrane protein</topology>
    </subcellularLocation>
</comment>
<dbReference type="InterPro" id="IPR037066">
    <property type="entry name" value="Plug_dom_sf"/>
</dbReference>
<dbReference type="RefSeq" id="WP_104762997.1">
    <property type="nucleotide sequence ID" value="NZ_FZPM01000012.1"/>
</dbReference>
<dbReference type="OrthoDB" id="78201at2"/>
<dbReference type="InterPro" id="IPR039426">
    <property type="entry name" value="TonB-dep_rcpt-like"/>
</dbReference>
<dbReference type="SUPFAM" id="SSF56935">
    <property type="entry name" value="Porins"/>
    <property type="match status" value="1"/>
</dbReference>
<evidence type="ECO:0000256" key="5">
    <source>
        <dbReference type="ARBA" id="ARBA00023077"/>
    </source>
</evidence>
<feature type="domain" description="TonB-dependent receptor plug" evidence="11">
    <location>
        <begin position="114"/>
        <end position="219"/>
    </location>
</feature>
<evidence type="ECO:0000256" key="3">
    <source>
        <dbReference type="ARBA" id="ARBA00022452"/>
    </source>
</evidence>
<keyword evidence="13" id="KW-1185">Reference proteome</keyword>
<keyword evidence="6 8" id="KW-0472">Membrane</keyword>